<dbReference type="AlphaFoldDB" id="A0A812NLE1"/>
<feature type="compositionally biased region" description="Acidic residues" evidence="1">
    <location>
        <begin position="378"/>
        <end position="391"/>
    </location>
</feature>
<comment type="caution">
    <text evidence="2">The sequence shown here is derived from an EMBL/GenBank/DDBJ whole genome shotgun (WGS) entry which is preliminary data.</text>
</comment>
<protein>
    <submittedName>
        <fullName evidence="2">Uncharacterized protein</fullName>
    </submittedName>
</protein>
<evidence type="ECO:0000313" key="3">
    <source>
        <dbReference type="Proteomes" id="UP000604046"/>
    </source>
</evidence>
<dbReference type="EMBL" id="CAJNDS010001990">
    <property type="protein sequence ID" value="CAE7293691.1"/>
    <property type="molecule type" value="Genomic_DNA"/>
</dbReference>
<feature type="region of interest" description="Disordered" evidence="1">
    <location>
        <begin position="368"/>
        <end position="391"/>
    </location>
</feature>
<reference evidence="2" key="1">
    <citation type="submission" date="2021-02" db="EMBL/GenBank/DDBJ databases">
        <authorList>
            <person name="Dougan E. K."/>
            <person name="Rhodes N."/>
            <person name="Thang M."/>
            <person name="Chan C."/>
        </authorList>
    </citation>
    <scope>NUCLEOTIDE SEQUENCE</scope>
</reference>
<proteinExistence type="predicted"/>
<keyword evidence="3" id="KW-1185">Reference proteome</keyword>
<evidence type="ECO:0000256" key="1">
    <source>
        <dbReference type="SAM" id="MobiDB-lite"/>
    </source>
</evidence>
<name>A0A812NLE1_9DINO</name>
<dbReference type="Proteomes" id="UP000604046">
    <property type="component" value="Unassembled WGS sequence"/>
</dbReference>
<organism evidence="2 3">
    <name type="scientific">Symbiodinium natans</name>
    <dbReference type="NCBI Taxonomy" id="878477"/>
    <lineage>
        <taxon>Eukaryota</taxon>
        <taxon>Sar</taxon>
        <taxon>Alveolata</taxon>
        <taxon>Dinophyceae</taxon>
        <taxon>Suessiales</taxon>
        <taxon>Symbiodiniaceae</taxon>
        <taxon>Symbiodinium</taxon>
    </lineage>
</organism>
<evidence type="ECO:0000313" key="2">
    <source>
        <dbReference type="EMBL" id="CAE7293691.1"/>
    </source>
</evidence>
<sequence>MATFMGYVAVWMNIPTYGSIEHAVLGTLRGTAKALQLSLSDPGNICVDSLDKTKKGKTRRTARGRCQLFAIMNLIMSSHQWAGQRKPNLPHELLEPDWRVLKLTVTDSSLLLRALARGEVEAKGETFVMKSFSPLAPVFFQPVVKPTEVGFAQTTVTGHICKVTANLGSPVKMQGMDQDVGGVVTFFAPVNDDVRNLFMDKDAPLHTSLTPPCHQQFRSLVVGNLEAQGYEVPVSQANLVDYILFMEDKDAASIIGRTMGMSWTLAVSVPLVAMKTTDGNMCHAPHAGCFQKLWLMQGKFAESLCLEKKVKVSLYKTTLDFDMQDGEMDLAQLRESKLRARQQDRVRRLDAKIVAMQEEVQRLKKRKALYSDRASATSDEDEEDNDSASMT</sequence>
<accession>A0A812NLE1</accession>
<gene>
    <name evidence="2" type="ORF">SNAT2548_LOCUS15468</name>
</gene>